<dbReference type="Proteomes" id="UP001177769">
    <property type="component" value="Chromosome"/>
</dbReference>
<dbReference type="RefSeq" id="WP_285232928.1">
    <property type="nucleotide sequence ID" value="NZ_CP116346.1"/>
</dbReference>
<evidence type="ECO:0000313" key="3">
    <source>
        <dbReference type="EMBL" id="WIT11842.1"/>
    </source>
</evidence>
<proteinExistence type="predicted"/>
<organism evidence="3 4">
    <name type="scientific">Paucibacter sediminis</name>
    <dbReference type="NCBI Taxonomy" id="3019553"/>
    <lineage>
        <taxon>Bacteria</taxon>
        <taxon>Pseudomonadati</taxon>
        <taxon>Pseudomonadota</taxon>
        <taxon>Betaproteobacteria</taxon>
        <taxon>Burkholderiales</taxon>
        <taxon>Sphaerotilaceae</taxon>
        <taxon>Roseateles</taxon>
    </lineage>
</organism>
<evidence type="ECO:0000256" key="2">
    <source>
        <dbReference type="SAM" id="MobiDB-lite"/>
    </source>
</evidence>
<dbReference type="KEGG" id="pais:PFX98_23660"/>
<dbReference type="AlphaFoldDB" id="A0AA95SMV5"/>
<feature type="compositionally biased region" description="Basic and acidic residues" evidence="2">
    <location>
        <begin position="125"/>
        <end position="138"/>
    </location>
</feature>
<protein>
    <submittedName>
        <fullName evidence="3">Uncharacterized protein</fullName>
    </submittedName>
</protein>
<sequence>MKRTLLALLCLPSLAWSQGELGREAIEARYQSELKACAERFAVTACRDAARQRRQQALQPLLERERREAAAARAQQAQEQRERVLLKQQEAAAEEGRKRTEAVLGFQSEPASAPASAPRPTRANPETHARQLKARDAQAEQAAQQQREQAMLRQQRLRDHQALVQKRVAERAAKKASGAPLPVPAASAIAALPPMPASATGR</sequence>
<accession>A0AA95SMV5</accession>
<keyword evidence="1" id="KW-0175">Coiled coil</keyword>
<feature type="region of interest" description="Disordered" evidence="2">
    <location>
        <begin position="107"/>
        <end position="158"/>
    </location>
</feature>
<name>A0AA95SMV5_9BURK</name>
<evidence type="ECO:0000256" key="1">
    <source>
        <dbReference type="SAM" id="Coils"/>
    </source>
</evidence>
<evidence type="ECO:0000313" key="4">
    <source>
        <dbReference type="Proteomes" id="UP001177769"/>
    </source>
</evidence>
<feature type="compositionally biased region" description="Low complexity" evidence="2">
    <location>
        <begin position="139"/>
        <end position="154"/>
    </location>
</feature>
<feature type="coiled-coil region" evidence="1">
    <location>
        <begin position="62"/>
        <end position="94"/>
    </location>
</feature>
<keyword evidence="4" id="KW-1185">Reference proteome</keyword>
<reference evidence="3" key="1">
    <citation type="submission" date="2023-01" db="EMBL/GenBank/DDBJ databases">
        <title>Whole genome sequence of Paucibacter sp. S2-9 isolated from pond sediment.</title>
        <authorList>
            <person name="Jung J.Y."/>
        </authorList>
    </citation>
    <scope>NUCLEOTIDE SEQUENCE</scope>
    <source>
        <strain evidence="3">S2-9</strain>
    </source>
</reference>
<dbReference type="EMBL" id="CP116346">
    <property type="protein sequence ID" value="WIT11842.1"/>
    <property type="molecule type" value="Genomic_DNA"/>
</dbReference>
<gene>
    <name evidence="3" type="ORF">PFX98_23660</name>
</gene>
<feature type="compositionally biased region" description="Low complexity" evidence="2">
    <location>
        <begin position="110"/>
        <end position="124"/>
    </location>
</feature>